<evidence type="ECO:0000313" key="2">
    <source>
        <dbReference type="Proteomes" id="UP001186944"/>
    </source>
</evidence>
<protein>
    <submittedName>
        <fullName evidence="1">Uncharacterized protein</fullName>
    </submittedName>
</protein>
<dbReference type="AlphaFoldDB" id="A0AA89C756"/>
<organism evidence="1 2">
    <name type="scientific">Pinctada imbricata</name>
    <name type="common">Atlantic pearl-oyster</name>
    <name type="synonym">Pinctada martensii</name>
    <dbReference type="NCBI Taxonomy" id="66713"/>
    <lineage>
        <taxon>Eukaryota</taxon>
        <taxon>Metazoa</taxon>
        <taxon>Spiralia</taxon>
        <taxon>Lophotrochozoa</taxon>
        <taxon>Mollusca</taxon>
        <taxon>Bivalvia</taxon>
        <taxon>Autobranchia</taxon>
        <taxon>Pteriomorphia</taxon>
        <taxon>Pterioida</taxon>
        <taxon>Pterioidea</taxon>
        <taxon>Pteriidae</taxon>
        <taxon>Pinctada</taxon>
    </lineage>
</organism>
<accession>A0AA89C756</accession>
<evidence type="ECO:0000313" key="1">
    <source>
        <dbReference type="EMBL" id="KAK3102243.1"/>
    </source>
</evidence>
<sequence length="69" mass="7845">SILNFSKRTCRIELGGACRTEWASALADQYYYLMSPHSPGKRRRRSPSSVLKMRMAALLKSKKLMPSVI</sequence>
<comment type="caution">
    <text evidence="1">The sequence shown here is derived from an EMBL/GenBank/DDBJ whole genome shotgun (WGS) entry which is preliminary data.</text>
</comment>
<keyword evidence="2" id="KW-1185">Reference proteome</keyword>
<gene>
    <name evidence="1" type="ORF">FSP39_009868</name>
</gene>
<feature type="non-terminal residue" evidence="1">
    <location>
        <position position="1"/>
    </location>
</feature>
<dbReference type="Proteomes" id="UP001186944">
    <property type="component" value="Unassembled WGS sequence"/>
</dbReference>
<dbReference type="EMBL" id="VSWD01000005">
    <property type="protein sequence ID" value="KAK3102243.1"/>
    <property type="molecule type" value="Genomic_DNA"/>
</dbReference>
<name>A0AA89C756_PINIB</name>
<reference evidence="1" key="1">
    <citation type="submission" date="2019-08" db="EMBL/GenBank/DDBJ databases">
        <title>The improved chromosome-level genome for the pearl oyster Pinctada fucata martensii using PacBio sequencing and Hi-C.</title>
        <authorList>
            <person name="Zheng Z."/>
        </authorList>
    </citation>
    <scope>NUCLEOTIDE SEQUENCE</scope>
    <source>
        <strain evidence="1">ZZ-2019</strain>
        <tissue evidence="1">Adductor muscle</tissue>
    </source>
</reference>
<proteinExistence type="predicted"/>